<organism evidence="2">
    <name type="scientific">Nicotiana tabacum</name>
    <name type="common">Common tobacco</name>
    <dbReference type="NCBI Taxonomy" id="4097"/>
    <lineage>
        <taxon>Eukaryota</taxon>
        <taxon>Viridiplantae</taxon>
        <taxon>Streptophyta</taxon>
        <taxon>Embryophyta</taxon>
        <taxon>Tracheophyta</taxon>
        <taxon>Spermatophyta</taxon>
        <taxon>Magnoliopsida</taxon>
        <taxon>eudicotyledons</taxon>
        <taxon>Gunneridae</taxon>
        <taxon>Pentapetalae</taxon>
        <taxon>asterids</taxon>
        <taxon>lamiids</taxon>
        <taxon>Solanales</taxon>
        <taxon>Solanaceae</taxon>
        <taxon>Nicotianoideae</taxon>
        <taxon>Nicotianeae</taxon>
        <taxon>Nicotiana</taxon>
    </lineage>
</organism>
<dbReference type="AlphaFoldDB" id="A0A1S4DJX5"/>
<feature type="compositionally biased region" description="Acidic residues" evidence="1">
    <location>
        <begin position="317"/>
        <end position="327"/>
    </location>
</feature>
<feature type="compositionally biased region" description="Basic and acidic residues" evidence="1">
    <location>
        <begin position="162"/>
        <end position="180"/>
    </location>
</feature>
<dbReference type="PaxDb" id="4097-A0A1S4DJX5"/>
<dbReference type="KEGG" id="nta:107830601"/>
<feature type="region of interest" description="Disordered" evidence="1">
    <location>
        <begin position="152"/>
        <end position="359"/>
    </location>
</feature>
<proteinExistence type="predicted"/>
<feature type="compositionally biased region" description="Basic and acidic residues" evidence="1">
    <location>
        <begin position="221"/>
        <end position="232"/>
    </location>
</feature>
<accession>A0A1S4DJX5</accession>
<name>A0A1S4DJX5_TOBAC</name>
<dbReference type="OrthoDB" id="10327801at2759"/>
<protein>
    <submittedName>
        <fullName evidence="2">Cyclic nucleotide-gated cation channel beta-1-like</fullName>
    </submittedName>
</protein>
<feature type="compositionally biased region" description="Basic and acidic residues" evidence="1">
    <location>
        <begin position="241"/>
        <end position="263"/>
    </location>
</feature>
<dbReference type="RefSeq" id="XP_016513706.1">
    <property type="nucleotide sequence ID" value="XM_016658220.1"/>
</dbReference>
<feature type="compositionally biased region" description="Basic residues" evidence="1">
    <location>
        <begin position="92"/>
        <end position="103"/>
    </location>
</feature>
<feature type="compositionally biased region" description="Polar residues" evidence="1">
    <location>
        <begin position="77"/>
        <end position="91"/>
    </location>
</feature>
<reference evidence="2" key="1">
    <citation type="submission" date="2025-08" db="UniProtKB">
        <authorList>
            <consortium name="RefSeq"/>
        </authorList>
    </citation>
    <scope>IDENTIFICATION</scope>
</reference>
<feature type="region of interest" description="Disordered" evidence="1">
    <location>
        <begin position="1"/>
        <end position="45"/>
    </location>
</feature>
<feature type="compositionally biased region" description="Low complexity" evidence="1">
    <location>
        <begin position="1"/>
        <end position="14"/>
    </location>
</feature>
<sequence>MPKSSQTPSKTKSSSKAEAKSKIMKPKSKKSAKPSSEPIPIPAPSPSISFTVPISSFHVHAALTIPTSTVPPLPKPTTHSLEPTAKNTSKSTKVKATQRKSVKKVPDTATQVGIVVKESVIQGESVPVNANQVQHTPLKLDILVSAIDVAPLDTLPPTSEKPQVEELTIEKGVGDPRKETEDEEDDGGEKEEEDVDSQEEHNAEDIANEEEKSENEGASGNKKESDTDDKIGEQVNDSAEEENHSKEEDNSESEGRDQEKVSESEGVDEESEKENQNLSEEYEGSMTIGNTVIAHSEATGEETRAQEPGSLLTPFTGDEEVSSDEDNLPLSEVGKKPRKTSVKATKLAVPTRKGVAPPARTPLIRSKRNVVDEQVII</sequence>
<gene>
    <name evidence="2" type="primary">LOC107830601</name>
</gene>
<evidence type="ECO:0000313" key="2">
    <source>
        <dbReference type="RefSeq" id="XP_016513706.1"/>
    </source>
</evidence>
<feature type="region of interest" description="Disordered" evidence="1">
    <location>
        <begin position="66"/>
        <end position="108"/>
    </location>
</feature>
<feature type="compositionally biased region" description="Basic residues" evidence="1">
    <location>
        <begin position="22"/>
        <end position="32"/>
    </location>
</feature>
<feature type="compositionally biased region" description="Acidic residues" evidence="1">
    <location>
        <begin position="181"/>
        <end position="197"/>
    </location>
</feature>
<evidence type="ECO:0000256" key="1">
    <source>
        <dbReference type="SAM" id="MobiDB-lite"/>
    </source>
</evidence>